<accession>A0ABN8LKZ9</accession>
<sequence length="125" mass="14569">KQEVQAIFNVLSGDLPLSSVKNVLPEDMKKEEIDNARWTKLQNWKKWWTREEHLKMFTAAYTVMGKNWTDCPEKTTNPVEHINKDSIPRSKDHKKNLWSVVDNIYRCDKLAAAKRVAVTKNVTIS</sequence>
<comment type="caution">
    <text evidence="1">The sequence shown here is derived from an EMBL/GenBank/DDBJ whole genome shotgun (WGS) entry which is preliminary data.</text>
</comment>
<proteinExistence type="predicted"/>
<organism evidence="1 2">
    <name type="scientific">Porites evermanni</name>
    <dbReference type="NCBI Taxonomy" id="104178"/>
    <lineage>
        <taxon>Eukaryota</taxon>
        <taxon>Metazoa</taxon>
        <taxon>Cnidaria</taxon>
        <taxon>Anthozoa</taxon>
        <taxon>Hexacorallia</taxon>
        <taxon>Scleractinia</taxon>
        <taxon>Fungiina</taxon>
        <taxon>Poritidae</taxon>
        <taxon>Porites</taxon>
    </lineage>
</organism>
<gene>
    <name evidence="1" type="ORF">PEVE_00028142</name>
</gene>
<protein>
    <submittedName>
        <fullName evidence="1">Uncharacterized protein</fullName>
    </submittedName>
</protein>
<reference evidence="1 2" key="1">
    <citation type="submission" date="2022-05" db="EMBL/GenBank/DDBJ databases">
        <authorList>
            <consortium name="Genoscope - CEA"/>
            <person name="William W."/>
        </authorList>
    </citation>
    <scope>NUCLEOTIDE SEQUENCE [LARGE SCALE GENOMIC DNA]</scope>
</reference>
<dbReference type="Proteomes" id="UP001159427">
    <property type="component" value="Unassembled WGS sequence"/>
</dbReference>
<evidence type="ECO:0000313" key="1">
    <source>
        <dbReference type="EMBL" id="CAH3016330.1"/>
    </source>
</evidence>
<name>A0ABN8LKZ9_9CNID</name>
<dbReference type="EMBL" id="CALNXI010000039">
    <property type="protein sequence ID" value="CAH3016330.1"/>
    <property type="molecule type" value="Genomic_DNA"/>
</dbReference>
<feature type="non-terminal residue" evidence="1">
    <location>
        <position position="125"/>
    </location>
</feature>
<evidence type="ECO:0000313" key="2">
    <source>
        <dbReference type="Proteomes" id="UP001159427"/>
    </source>
</evidence>
<feature type="non-terminal residue" evidence="1">
    <location>
        <position position="1"/>
    </location>
</feature>
<keyword evidence="2" id="KW-1185">Reference proteome</keyword>